<dbReference type="Proteomes" id="UP000492821">
    <property type="component" value="Unassembled WGS sequence"/>
</dbReference>
<dbReference type="WBParaSite" id="Pan_g1459.t1">
    <property type="protein sequence ID" value="Pan_g1459.t1"/>
    <property type="gene ID" value="Pan_g1459"/>
</dbReference>
<protein>
    <submittedName>
        <fullName evidence="2">Uncharacterized protein</fullName>
    </submittedName>
</protein>
<name>A0A7E4UZ42_PANRE</name>
<evidence type="ECO:0000313" key="2">
    <source>
        <dbReference type="WBParaSite" id="Pan_g1459.t1"/>
    </source>
</evidence>
<dbReference type="AlphaFoldDB" id="A0A7E4UZ42"/>
<organism evidence="1 2">
    <name type="scientific">Panagrellus redivivus</name>
    <name type="common">Microworm</name>
    <dbReference type="NCBI Taxonomy" id="6233"/>
    <lineage>
        <taxon>Eukaryota</taxon>
        <taxon>Metazoa</taxon>
        <taxon>Ecdysozoa</taxon>
        <taxon>Nematoda</taxon>
        <taxon>Chromadorea</taxon>
        <taxon>Rhabditida</taxon>
        <taxon>Tylenchina</taxon>
        <taxon>Panagrolaimomorpha</taxon>
        <taxon>Panagrolaimoidea</taxon>
        <taxon>Panagrolaimidae</taxon>
        <taxon>Panagrellus</taxon>
    </lineage>
</organism>
<sequence>MSSGVNCLHRRYMLPAQLVDVRGDGMRKASGKWGRTANGTDTHGGAAANTLVPQLSRRKHGAPHKCEEEYGMKSTVDVVVDVAL</sequence>
<keyword evidence="1" id="KW-1185">Reference proteome</keyword>
<reference evidence="1" key="1">
    <citation type="journal article" date="2013" name="Genetics">
        <title>The draft genome and transcriptome of Panagrellus redivivus are shaped by the harsh demands of a free-living lifestyle.</title>
        <authorList>
            <person name="Srinivasan J."/>
            <person name="Dillman A.R."/>
            <person name="Macchietto M.G."/>
            <person name="Heikkinen L."/>
            <person name="Lakso M."/>
            <person name="Fracchia K.M."/>
            <person name="Antoshechkin I."/>
            <person name="Mortazavi A."/>
            <person name="Wong G."/>
            <person name="Sternberg P.W."/>
        </authorList>
    </citation>
    <scope>NUCLEOTIDE SEQUENCE [LARGE SCALE GENOMIC DNA]</scope>
    <source>
        <strain evidence="1">MT8872</strain>
    </source>
</reference>
<reference evidence="2" key="2">
    <citation type="submission" date="2020-10" db="UniProtKB">
        <authorList>
            <consortium name="WormBaseParasite"/>
        </authorList>
    </citation>
    <scope>IDENTIFICATION</scope>
</reference>
<proteinExistence type="predicted"/>
<evidence type="ECO:0000313" key="1">
    <source>
        <dbReference type="Proteomes" id="UP000492821"/>
    </source>
</evidence>
<accession>A0A7E4UZ42</accession>